<protein>
    <submittedName>
        <fullName evidence="2">Unannotated protein</fullName>
    </submittedName>
</protein>
<gene>
    <name evidence="2" type="ORF">UFOPK1778_00084</name>
</gene>
<dbReference type="InterPro" id="IPR050273">
    <property type="entry name" value="GppA/Ppx_hydrolase"/>
</dbReference>
<accession>A0A6J6F6H4</accession>
<sequence>MSRVAAIDCGTNSIRLLIADIDGDNFREVIREMEIVRLGEGVDKNRAFDPAAIERTLEATRRFAEIIASKGVEKIRFCATSATRDARNRQVFIDGVREILGIEPEVIPGAEEAALSFMGATKELKGIGGPFLVVDIGGGSTEFVFGAEKVESAKSVNIGCVRMTERHLKKQPPEARTVAAAIEDIDAAIAEAARSVPFKKATTLIAVAGTATTVAAAALGLSEYDRYSIHLSRIASQKVFGIAQQLSLMSREEIAALGYMHPGRVDVITSGALILSRVMLATGATEFVASESDILDGIAWGLTTVIEPLPEVIEEELEEIVEGIDEGAQDVFDEMDQELSQE</sequence>
<feature type="domain" description="Ppx/GppA phosphatase N-terminal" evidence="1">
    <location>
        <begin position="17"/>
        <end position="281"/>
    </location>
</feature>
<dbReference type="SUPFAM" id="SSF53067">
    <property type="entry name" value="Actin-like ATPase domain"/>
    <property type="match status" value="2"/>
</dbReference>
<dbReference type="PANTHER" id="PTHR30005:SF13">
    <property type="entry name" value="EXOPOLYPHOSPHATASE 2"/>
    <property type="match status" value="1"/>
</dbReference>
<reference evidence="2" key="1">
    <citation type="submission" date="2020-05" db="EMBL/GenBank/DDBJ databases">
        <authorList>
            <person name="Chiriac C."/>
            <person name="Salcher M."/>
            <person name="Ghai R."/>
            <person name="Kavagutti S V."/>
        </authorList>
    </citation>
    <scope>NUCLEOTIDE SEQUENCE</scope>
</reference>
<evidence type="ECO:0000313" key="2">
    <source>
        <dbReference type="EMBL" id="CAB4582464.1"/>
    </source>
</evidence>
<dbReference type="Pfam" id="PF02541">
    <property type="entry name" value="Ppx-GppA"/>
    <property type="match status" value="1"/>
</dbReference>
<name>A0A6J6F6H4_9ZZZZ</name>
<dbReference type="CDD" id="cd24119">
    <property type="entry name" value="ASKHA_NBD_MtPPX2-like"/>
    <property type="match status" value="1"/>
</dbReference>
<dbReference type="Gene3D" id="3.30.420.40">
    <property type="match status" value="1"/>
</dbReference>
<dbReference type="InterPro" id="IPR003695">
    <property type="entry name" value="Ppx_GppA_N"/>
</dbReference>
<dbReference type="GO" id="GO:0016462">
    <property type="term" value="F:pyrophosphatase activity"/>
    <property type="evidence" value="ECO:0007669"/>
    <property type="project" value="TreeGrafter"/>
</dbReference>
<proteinExistence type="predicted"/>
<dbReference type="AlphaFoldDB" id="A0A6J6F6H4"/>
<evidence type="ECO:0000259" key="1">
    <source>
        <dbReference type="Pfam" id="PF02541"/>
    </source>
</evidence>
<dbReference type="InterPro" id="IPR043129">
    <property type="entry name" value="ATPase_NBD"/>
</dbReference>
<dbReference type="EMBL" id="CAEZUD010000002">
    <property type="protein sequence ID" value="CAB4582464.1"/>
    <property type="molecule type" value="Genomic_DNA"/>
</dbReference>
<organism evidence="2">
    <name type="scientific">freshwater metagenome</name>
    <dbReference type="NCBI Taxonomy" id="449393"/>
    <lineage>
        <taxon>unclassified sequences</taxon>
        <taxon>metagenomes</taxon>
        <taxon>ecological metagenomes</taxon>
    </lineage>
</organism>
<dbReference type="Gene3D" id="3.30.420.150">
    <property type="entry name" value="Exopolyphosphatase. Domain 2"/>
    <property type="match status" value="1"/>
</dbReference>
<dbReference type="PANTHER" id="PTHR30005">
    <property type="entry name" value="EXOPOLYPHOSPHATASE"/>
    <property type="match status" value="1"/>
</dbReference>